<feature type="region of interest" description="Disordered" evidence="6">
    <location>
        <begin position="395"/>
        <end position="496"/>
    </location>
</feature>
<sequence length="496" mass="57797">MEDLYLDPDASNPEKIPEEPQETQPGDAQEGAQEIIDLTDDNYKVFQRLLAHQDRQTLQFRWNPINDNPGRVWSDSQKQSLRSSRGEQDITYTLSKIRGFAVFVNASPQRREAFLSLQPDDPKLVPLQDVRSRWNSTFLMLRRAKRLSTTFDKYCELHTQSQFKLNVEEWRQVDYLLCIIHPFYTFTTHLSQTKEVTVHNVFRVYYQLFDHLEGSTRRLWKKKVPWKQAMLHALEAGREKLKLYYRKTAGVHGNLYAIGTILAPQHKLQFFSRGEYGDDAESRQTYKECLQKFMEPYQKPISDAQRRHQRPPQTNRDDVEDLFDEDMLDVSSRENTNTNDELTEYLGTSQKKIAPLTFWKEHEREFPTLARVARDIFSIPATGAGVERVFNSARDEAGERQEADLPQQIPDPISDDEEDESLSFPDEPSVELQTRPLTQRALGKRQQCTPEQGQEGGDEAEFDDDAQPLPRSCTQTRVSSRQKRPGREDGDFTYYM</sequence>
<dbReference type="Pfam" id="PF05699">
    <property type="entry name" value="Dimer_Tnp_hAT"/>
    <property type="match status" value="1"/>
</dbReference>
<evidence type="ECO:0000313" key="8">
    <source>
        <dbReference type="EMBL" id="KAJ5275463.1"/>
    </source>
</evidence>
<evidence type="ECO:0000313" key="9">
    <source>
        <dbReference type="Proteomes" id="UP001220256"/>
    </source>
</evidence>
<keyword evidence="4" id="KW-0862">Zinc</keyword>
<accession>A0ABQ8WSU5</accession>
<evidence type="ECO:0000256" key="1">
    <source>
        <dbReference type="ARBA" id="ARBA00004123"/>
    </source>
</evidence>
<keyword evidence="9" id="KW-1185">Reference proteome</keyword>
<dbReference type="Proteomes" id="UP001220256">
    <property type="component" value="Unassembled WGS sequence"/>
</dbReference>
<keyword evidence="5" id="KW-0539">Nucleus</keyword>
<gene>
    <name evidence="8" type="ORF">N7505_004008</name>
</gene>
<dbReference type="EMBL" id="JAPVEB010000002">
    <property type="protein sequence ID" value="KAJ5275463.1"/>
    <property type="molecule type" value="Genomic_DNA"/>
</dbReference>
<feature type="region of interest" description="Disordered" evidence="6">
    <location>
        <begin position="1"/>
        <end position="30"/>
    </location>
</feature>
<keyword evidence="3" id="KW-0863">Zinc-finger</keyword>
<evidence type="ECO:0000256" key="3">
    <source>
        <dbReference type="ARBA" id="ARBA00022771"/>
    </source>
</evidence>
<feature type="compositionally biased region" description="Acidic residues" evidence="6">
    <location>
        <begin position="456"/>
        <end position="466"/>
    </location>
</feature>
<evidence type="ECO:0000256" key="6">
    <source>
        <dbReference type="SAM" id="MobiDB-lite"/>
    </source>
</evidence>
<reference evidence="8 9" key="1">
    <citation type="journal article" date="2023" name="IMA Fungus">
        <title>Comparative genomic study of the Penicillium genus elucidates a diverse pangenome and 15 lateral gene transfer events.</title>
        <authorList>
            <person name="Petersen C."/>
            <person name="Sorensen T."/>
            <person name="Nielsen M.R."/>
            <person name="Sondergaard T.E."/>
            <person name="Sorensen J.L."/>
            <person name="Fitzpatrick D.A."/>
            <person name="Frisvad J.C."/>
            <person name="Nielsen K.L."/>
        </authorList>
    </citation>
    <scope>NUCLEOTIDE SEQUENCE [LARGE SCALE GENOMIC DNA]</scope>
    <source>
        <strain evidence="8 9">IBT 3361</strain>
    </source>
</reference>
<organism evidence="8 9">
    <name type="scientific">Penicillium chrysogenum</name>
    <name type="common">Penicillium notatum</name>
    <dbReference type="NCBI Taxonomy" id="5076"/>
    <lineage>
        <taxon>Eukaryota</taxon>
        <taxon>Fungi</taxon>
        <taxon>Dikarya</taxon>
        <taxon>Ascomycota</taxon>
        <taxon>Pezizomycotina</taxon>
        <taxon>Eurotiomycetes</taxon>
        <taxon>Eurotiomycetidae</taxon>
        <taxon>Eurotiales</taxon>
        <taxon>Aspergillaceae</taxon>
        <taxon>Penicillium</taxon>
        <taxon>Penicillium chrysogenum species complex</taxon>
    </lineage>
</organism>
<dbReference type="PANTHER" id="PTHR46481:SF10">
    <property type="entry name" value="ZINC FINGER BED DOMAIN-CONTAINING PROTEIN 39"/>
    <property type="match status" value="1"/>
</dbReference>
<proteinExistence type="predicted"/>
<feature type="region of interest" description="Disordered" evidence="6">
    <location>
        <begin position="300"/>
        <end position="322"/>
    </location>
</feature>
<dbReference type="InterPro" id="IPR052035">
    <property type="entry name" value="ZnF_BED_domain_contain"/>
</dbReference>
<dbReference type="SUPFAM" id="SSF53098">
    <property type="entry name" value="Ribonuclease H-like"/>
    <property type="match status" value="1"/>
</dbReference>
<evidence type="ECO:0000256" key="4">
    <source>
        <dbReference type="ARBA" id="ARBA00022833"/>
    </source>
</evidence>
<evidence type="ECO:0000256" key="2">
    <source>
        <dbReference type="ARBA" id="ARBA00022723"/>
    </source>
</evidence>
<dbReference type="InterPro" id="IPR012337">
    <property type="entry name" value="RNaseH-like_sf"/>
</dbReference>
<protein>
    <recommendedName>
        <fullName evidence="7">HAT C-terminal dimerisation domain-containing protein</fullName>
    </recommendedName>
</protein>
<feature type="domain" description="HAT C-terminal dimerisation" evidence="7">
    <location>
        <begin position="351"/>
        <end position="394"/>
    </location>
</feature>
<keyword evidence="2" id="KW-0479">Metal-binding</keyword>
<dbReference type="InterPro" id="IPR008906">
    <property type="entry name" value="HATC_C_dom"/>
</dbReference>
<evidence type="ECO:0000256" key="5">
    <source>
        <dbReference type="ARBA" id="ARBA00023242"/>
    </source>
</evidence>
<name>A0ABQ8WSU5_PENCH</name>
<evidence type="ECO:0000259" key="7">
    <source>
        <dbReference type="Pfam" id="PF05699"/>
    </source>
</evidence>
<comment type="caution">
    <text evidence="8">The sequence shown here is derived from an EMBL/GenBank/DDBJ whole genome shotgun (WGS) entry which is preliminary data.</text>
</comment>
<comment type="subcellular location">
    <subcellularLocation>
        <location evidence="1">Nucleus</location>
    </subcellularLocation>
</comment>
<dbReference type="PANTHER" id="PTHR46481">
    <property type="entry name" value="ZINC FINGER BED DOMAIN-CONTAINING PROTEIN 4"/>
    <property type="match status" value="1"/>
</dbReference>